<dbReference type="InterPro" id="IPR013785">
    <property type="entry name" value="Aldolase_TIM"/>
</dbReference>
<evidence type="ECO:0000313" key="7">
    <source>
        <dbReference type="EMBL" id="AIF08112.1"/>
    </source>
</evidence>
<keyword evidence="3" id="KW-0949">S-adenosyl-L-methionine</keyword>
<evidence type="ECO:0000256" key="4">
    <source>
        <dbReference type="ARBA" id="ARBA00022723"/>
    </source>
</evidence>
<keyword evidence="2" id="KW-0004">4Fe-4S</keyword>
<dbReference type="SFLD" id="SFLDS00029">
    <property type="entry name" value="Radical_SAM"/>
    <property type="match status" value="1"/>
</dbReference>
<dbReference type="AlphaFoldDB" id="A0A075H0Q1"/>
<evidence type="ECO:0000256" key="2">
    <source>
        <dbReference type="ARBA" id="ARBA00022485"/>
    </source>
</evidence>
<evidence type="ECO:0000256" key="6">
    <source>
        <dbReference type="ARBA" id="ARBA00023014"/>
    </source>
</evidence>
<gene>
    <name evidence="7" type="primary">nrdG</name>
</gene>
<dbReference type="InterPro" id="IPR012837">
    <property type="entry name" value="NrdG"/>
</dbReference>
<evidence type="ECO:0000256" key="5">
    <source>
        <dbReference type="ARBA" id="ARBA00023004"/>
    </source>
</evidence>
<dbReference type="GO" id="GO:0051539">
    <property type="term" value="F:4 iron, 4 sulfur cluster binding"/>
    <property type="evidence" value="ECO:0007669"/>
    <property type="project" value="UniProtKB-KW"/>
</dbReference>
<dbReference type="InterPro" id="IPR034457">
    <property type="entry name" value="Organic_radical-activating"/>
</dbReference>
<dbReference type="SUPFAM" id="SSF102114">
    <property type="entry name" value="Radical SAM enzymes"/>
    <property type="match status" value="1"/>
</dbReference>
<proteinExistence type="predicted"/>
<comment type="cofactor">
    <cofactor evidence="1">
        <name>[4Fe-4S] cluster</name>
        <dbReference type="ChEBI" id="CHEBI:49883"/>
    </cofactor>
</comment>
<keyword evidence="6" id="KW-0411">Iron-sulfur</keyword>
<dbReference type="GO" id="GO:0004748">
    <property type="term" value="F:ribonucleoside-diphosphate reductase activity, thioredoxin disulfide as acceptor"/>
    <property type="evidence" value="ECO:0007669"/>
    <property type="project" value="TreeGrafter"/>
</dbReference>
<dbReference type="EMBL" id="KF900821">
    <property type="protein sequence ID" value="AIF08112.1"/>
    <property type="molecule type" value="Genomic_DNA"/>
</dbReference>
<dbReference type="GO" id="GO:0043365">
    <property type="term" value="F:[formate-C-acetyltransferase]-activating enzyme activity"/>
    <property type="evidence" value="ECO:0007669"/>
    <property type="project" value="UniProtKB-EC"/>
</dbReference>
<accession>A0A075H0Q1</accession>
<dbReference type="SFLD" id="SFLDG01063">
    <property type="entry name" value="activating_enzymes__group_1"/>
    <property type="match status" value="1"/>
</dbReference>
<protein>
    <submittedName>
        <fullName evidence="7">Anaerobic ribonucleoside-triphosphate reductase activating protein (NrdG)</fullName>
        <ecNumber evidence="7">1.97.1.4</ecNumber>
    </submittedName>
</protein>
<keyword evidence="5" id="KW-0408">Iron</keyword>
<dbReference type="Gene3D" id="3.20.20.70">
    <property type="entry name" value="Aldolase class I"/>
    <property type="match status" value="1"/>
</dbReference>
<dbReference type="GO" id="GO:0046872">
    <property type="term" value="F:metal ion binding"/>
    <property type="evidence" value="ECO:0007669"/>
    <property type="project" value="UniProtKB-KW"/>
</dbReference>
<dbReference type="Pfam" id="PF13353">
    <property type="entry name" value="Fer4_12"/>
    <property type="match status" value="1"/>
</dbReference>
<organism evidence="7">
    <name type="scientific">uncultured marine group II/III euryarchaeote KM3_26_H05</name>
    <dbReference type="NCBI Taxonomy" id="1456427"/>
    <lineage>
        <taxon>Archaea</taxon>
        <taxon>Methanobacteriati</taxon>
        <taxon>Methanobacteriota</taxon>
        <taxon>environmental samples</taxon>
    </lineage>
</organism>
<name>A0A075H0Q1_9EURY</name>
<dbReference type="SFLD" id="SFLDG01066">
    <property type="entry name" value="organic_radical-activating_enz"/>
    <property type="match status" value="1"/>
</dbReference>
<dbReference type="EC" id="1.97.1.4" evidence="7"/>
<dbReference type="InterPro" id="IPR058240">
    <property type="entry name" value="rSAM_sf"/>
</dbReference>
<reference evidence="7" key="1">
    <citation type="journal article" date="2014" name="Genome Biol. Evol.">
        <title>Pangenome evidence for extensive interdomain horizontal transfer affecting lineage core and shell genes in uncultured planktonic thaumarchaeota and euryarchaeota.</title>
        <authorList>
            <person name="Deschamps P."/>
            <person name="Zivanovic Y."/>
            <person name="Moreira D."/>
            <person name="Rodriguez-Valera F."/>
            <person name="Lopez-Garcia P."/>
        </authorList>
    </citation>
    <scope>NUCLEOTIDE SEQUENCE</scope>
</reference>
<evidence type="ECO:0000256" key="1">
    <source>
        <dbReference type="ARBA" id="ARBA00001966"/>
    </source>
</evidence>
<keyword evidence="4" id="KW-0479">Metal-binding</keyword>
<dbReference type="InterPro" id="IPR007197">
    <property type="entry name" value="rSAM"/>
</dbReference>
<dbReference type="SFLD" id="SFLDF00299">
    <property type="entry name" value="anaerobic_ribonucleoside-triph"/>
    <property type="match status" value="1"/>
</dbReference>
<evidence type="ECO:0000256" key="3">
    <source>
        <dbReference type="ARBA" id="ARBA00022691"/>
    </source>
</evidence>
<dbReference type="PANTHER" id="PTHR30352">
    <property type="entry name" value="PYRUVATE FORMATE-LYASE-ACTIVATING ENZYME"/>
    <property type="match status" value="1"/>
</dbReference>
<sequence>MSETFLRIASIEEQSSIYGPGLRFVIWVQGCTLACKGCWNTSFWPKKGGYDRTVESLVKQIIETEQIEGITILGGEPLEQAEAVHELLQLVKEAGLSTFLYSGFENHELNGIQQACIKASDIVVLGRYIEEKRDVNLRWRGSSNQIIEFPSERYRGIQFEERGECEVILEDDGSIRVLGYPDPELIAFIKSMN</sequence>
<dbReference type="PANTHER" id="PTHR30352:SF2">
    <property type="entry name" value="ANAEROBIC RIBONUCLEOSIDE-TRIPHOSPHATE REDUCTASE-ACTIVATING PROTEIN"/>
    <property type="match status" value="1"/>
</dbReference>
<keyword evidence="7" id="KW-0560">Oxidoreductase</keyword>